<comment type="caution">
    <text evidence="3">The sequence shown here is derived from an EMBL/GenBank/DDBJ whole genome shotgun (WGS) entry which is preliminary data.</text>
</comment>
<evidence type="ECO:0000256" key="1">
    <source>
        <dbReference type="SAM" id="SignalP"/>
    </source>
</evidence>
<protein>
    <submittedName>
        <fullName evidence="3">Uncharacterized protein</fullName>
    </submittedName>
</protein>
<evidence type="ECO:0000313" key="4">
    <source>
        <dbReference type="Proteomes" id="UP000215902"/>
    </source>
</evidence>
<dbReference type="Proteomes" id="UP000215902">
    <property type="component" value="Unassembled WGS sequence"/>
</dbReference>
<proteinExistence type="predicted"/>
<sequence>MFQMLACRLHLILIALACAALLVAAVPTAAKCIERWKLCSRSAECCTGYCGWYLAGSLETHCGPSDFMPPR</sequence>
<evidence type="ECO:0000313" key="2">
    <source>
        <dbReference type="EMBL" id="PAA63211.1"/>
    </source>
</evidence>
<gene>
    <name evidence="2" type="ORF">BOX15_Mlig016487g1</name>
    <name evidence="3" type="ORF">BOX15_Mlig016487g2</name>
</gene>
<feature type="chain" id="PRO_5011916201" evidence="1">
    <location>
        <begin position="26"/>
        <end position="71"/>
    </location>
</feature>
<dbReference type="AlphaFoldDB" id="A0A267GJ96"/>
<dbReference type="EMBL" id="NIVC01001863">
    <property type="protein sequence ID" value="PAA63211.1"/>
    <property type="molecule type" value="Genomic_DNA"/>
</dbReference>
<keyword evidence="1" id="KW-0732">Signal</keyword>
<accession>A0A267GJ96</accession>
<organism evidence="3 4">
    <name type="scientific">Macrostomum lignano</name>
    <dbReference type="NCBI Taxonomy" id="282301"/>
    <lineage>
        <taxon>Eukaryota</taxon>
        <taxon>Metazoa</taxon>
        <taxon>Spiralia</taxon>
        <taxon>Lophotrochozoa</taxon>
        <taxon>Platyhelminthes</taxon>
        <taxon>Rhabditophora</taxon>
        <taxon>Macrostomorpha</taxon>
        <taxon>Macrostomida</taxon>
        <taxon>Macrostomidae</taxon>
        <taxon>Macrostomum</taxon>
    </lineage>
</organism>
<keyword evidence="4" id="KW-1185">Reference proteome</keyword>
<name>A0A267GJ96_9PLAT</name>
<dbReference type="EMBL" id="NIVC01000292">
    <property type="protein sequence ID" value="PAA86131.1"/>
    <property type="molecule type" value="Genomic_DNA"/>
</dbReference>
<reference evidence="3 4" key="1">
    <citation type="submission" date="2017-06" db="EMBL/GenBank/DDBJ databases">
        <title>A platform for efficient transgenesis in Macrostomum lignano, a flatworm model organism for stem cell research.</title>
        <authorList>
            <person name="Berezikov E."/>
        </authorList>
    </citation>
    <scope>NUCLEOTIDE SEQUENCE [LARGE SCALE GENOMIC DNA]</scope>
    <source>
        <strain evidence="3">DV1</strain>
        <tissue evidence="3">Whole organism</tissue>
    </source>
</reference>
<feature type="signal peptide" evidence="1">
    <location>
        <begin position="1"/>
        <end position="25"/>
    </location>
</feature>
<evidence type="ECO:0000313" key="3">
    <source>
        <dbReference type="EMBL" id="PAA86131.1"/>
    </source>
</evidence>